<evidence type="ECO:0000256" key="1">
    <source>
        <dbReference type="ARBA" id="ARBA00010641"/>
    </source>
</evidence>
<sequence length="210" mass="25034">MQTTTSPTDNTSESNPLHHFSGIEFEQLRTQMLKFAILQIQNEALAEEAVQEAMLAAYQYREKFSRQAALKTWVFAILKNKLIDLLRKEKRFTAAEDLAEGSGLHGDALLEKLFDERGHWQKHERPTKWHDPENQAENKHFWRIFDTCLRMMPEKYSRLFMMREFLELESEEICSNENISGNYLNVTLYRARLRLRECLEIRWFEQEQQS</sequence>
<dbReference type="NCBIfam" id="TIGR02943">
    <property type="entry name" value="Sig70_famx1"/>
    <property type="match status" value="1"/>
</dbReference>
<dbReference type="Proteomes" id="UP001199044">
    <property type="component" value="Unassembled WGS sequence"/>
</dbReference>
<dbReference type="InterPro" id="IPR007627">
    <property type="entry name" value="RNA_pol_sigma70_r2"/>
</dbReference>
<dbReference type="RefSeq" id="WP_068715023.1">
    <property type="nucleotide sequence ID" value="NZ_AP014635.1"/>
</dbReference>
<dbReference type="NCBIfam" id="TIGR02937">
    <property type="entry name" value="sigma70-ECF"/>
    <property type="match status" value="1"/>
</dbReference>
<dbReference type="EMBL" id="JAIWIU010000049">
    <property type="protein sequence ID" value="MCA2016153.1"/>
    <property type="molecule type" value="Genomic_DNA"/>
</dbReference>
<evidence type="ECO:0000256" key="4">
    <source>
        <dbReference type="ARBA" id="ARBA00023125"/>
    </source>
</evidence>
<keyword evidence="9" id="KW-1185">Reference proteome</keyword>
<evidence type="ECO:0000256" key="2">
    <source>
        <dbReference type="ARBA" id="ARBA00023015"/>
    </source>
</evidence>
<dbReference type="InterPro" id="IPR013325">
    <property type="entry name" value="RNA_pol_sigma_r2"/>
</dbReference>
<protein>
    <submittedName>
        <fullName evidence="8">Sigma-70 family RNA polymerase sigma factor</fullName>
    </submittedName>
</protein>
<dbReference type="PANTHER" id="PTHR43133">
    <property type="entry name" value="RNA POLYMERASE ECF-TYPE SIGMA FACTO"/>
    <property type="match status" value="1"/>
</dbReference>
<proteinExistence type="inferred from homology"/>
<evidence type="ECO:0000259" key="6">
    <source>
        <dbReference type="Pfam" id="PF04542"/>
    </source>
</evidence>
<organism evidence="8 9">
    <name type="scientific">Vibrio tritonius</name>
    <dbReference type="NCBI Taxonomy" id="1435069"/>
    <lineage>
        <taxon>Bacteria</taxon>
        <taxon>Pseudomonadati</taxon>
        <taxon>Pseudomonadota</taxon>
        <taxon>Gammaproteobacteria</taxon>
        <taxon>Vibrionales</taxon>
        <taxon>Vibrionaceae</taxon>
        <taxon>Vibrio</taxon>
    </lineage>
</organism>
<comment type="similarity">
    <text evidence="1">Belongs to the sigma-70 factor family. ECF subfamily.</text>
</comment>
<dbReference type="SUPFAM" id="SSF88946">
    <property type="entry name" value="Sigma2 domain of RNA polymerase sigma factors"/>
    <property type="match status" value="1"/>
</dbReference>
<gene>
    <name evidence="8" type="ORF">LDJ79_08525</name>
</gene>
<dbReference type="InterPro" id="IPR013249">
    <property type="entry name" value="RNA_pol_sigma70_r4_t2"/>
</dbReference>
<evidence type="ECO:0000256" key="3">
    <source>
        <dbReference type="ARBA" id="ARBA00023082"/>
    </source>
</evidence>
<dbReference type="InterPro" id="IPR013324">
    <property type="entry name" value="RNA_pol_sigma_r3/r4-like"/>
</dbReference>
<feature type="domain" description="RNA polymerase sigma factor 70 region 4 type 2" evidence="7">
    <location>
        <begin position="144"/>
        <end position="195"/>
    </location>
</feature>
<dbReference type="InterPro" id="IPR036388">
    <property type="entry name" value="WH-like_DNA-bd_sf"/>
</dbReference>
<dbReference type="PANTHER" id="PTHR43133:SF8">
    <property type="entry name" value="RNA POLYMERASE SIGMA FACTOR HI_1459-RELATED"/>
    <property type="match status" value="1"/>
</dbReference>
<dbReference type="Pfam" id="PF08281">
    <property type="entry name" value="Sigma70_r4_2"/>
    <property type="match status" value="1"/>
</dbReference>
<reference evidence="9" key="1">
    <citation type="submission" date="2023-07" db="EMBL/GenBank/DDBJ databases">
        <title>Molecular identification of indigenous halophilic bacteria isolated from red sea cost, biodegradation of synthetic dyes and assessment of degraded metabolite toxicity.</title>
        <authorList>
            <person name="Chaieb K."/>
            <person name="Altayb H.N."/>
        </authorList>
    </citation>
    <scope>NUCLEOTIDE SEQUENCE [LARGE SCALE GENOMIC DNA]</scope>
    <source>
        <strain evidence="9">K20</strain>
    </source>
</reference>
<dbReference type="InterPro" id="IPR014284">
    <property type="entry name" value="RNA_pol_sigma-70_dom"/>
</dbReference>
<dbReference type="InterPro" id="IPR014289">
    <property type="entry name" value="RNA_pol_sigma-24-rel"/>
</dbReference>
<evidence type="ECO:0000313" key="8">
    <source>
        <dbReference type="EMBL" id="MCA2016153.1"/>
    </source>
</evidence>
<dbReference type="Pfam" id="PF04542">
    <property type="entry name" value="Sigma70_r2"/>
    <property type="match status" value="1"/>
</dbReference>
<keyword evidence="2" id="KW-0805">Transcription regulation</keyword>
<feature type="domain" description="RNA polymerase sigma-70 region 2" evidence="6">
    <location>
        <begin position="27"/>
        <end position="91"/>
    </location>
</feature>
<name>A0ABS7YLC5_9VIBR</name>
<accession>A0ABS7YLC5</accession>
<keyword evidence="4" id="KW-0238">DNA-binding</keyword>
<keyword evidence="3" id="KW-0731">Sigma factor</keyword>
<evidence type="ECO:0000313" key="9">
    <source>
        <dbReference type="Proteomes" id="UP001199044"/>
    </source>
</evidence>
<dbReference type="Gene3D" id="1.10.10.10">
    <property type="entry name" value="Winged helix-like DNA-binding domain superfamily/Winged helix DNA-binding domain"/>
    <property type="match status" value="1"/>
</dbReference>
<comment type="caution">
    <text evidence="8">The sequence shown here is derived from an EMBL/GenBank/DDBJ whole genome shotgun (WGS) entry which is preliminary data.</text>
</comment>
<evidence type="ECO:0000256" key="5">
    <source>
        <dbReference type="ARBA" id="ARBA00023163"/>
    </source>
</evidence>
<evidence type="ECO:0000259" key="7">
    <source>
        <dbReference type="Pfam" id="PF08281"/>
    </source>
</evidence>
<dbReference type="SUPFAM" id="SSF88659">
    <property type="entry name" value="Sigma3 and sigma4 domains of RNA polymerase sigma factors"/>
    <property type="match status" value="1"/>
</dbReference>
<keyword evidence="5" id="KW-0804">Transcription</keyword>
<dbReference type="Gene3D" id="1.10.1740.10">
    <property type="match status" value="1"/>
</dbReference>
<dbReference type="InterPro" id="IPR039425">
    <property type="entry name" value="RNA_pol_sigma-70-like"/>
</dbReference>